<dbReference type="OrthoDB" id="9805314at2"/>
<comment type="subcellular location">
    <subcellularLocation>
        <location evidence="1">Membrane</location>
        <topology evidence="1">Multi-pass membrane protein</topology>
    </subcellularLocation>
</comment>
<keyword evidence="5 6" id="KW-0472">Membrane</keyword>
<dbReference type="GO" id="GO:0016020">
    <property type="term" value="C:membrane"/>
    <property type="evidence" value="ECO:0007669"/>
    <property type="project" value="UniProtKB-SubCell"/>
</dbReference>
<evidence type="ECO:0000256" key="4">
    <source>
        <dbReference type="ARBA" id="ARBA00022989"/>
    </source>
</evidence>
<dbReference type="InterPro" id="IPR005496">
    <property type="entry name" value="Integral_membrane_TerC"/>
</dbReference>
<dbReference type="PANTHER" id="PTHR30238">
    <property type="entry name" value="MEMBRANE BOUND PREDICTED REDOX MODULATOR"/>
    <property type="match status" value="1"/>
</dbReference>
<dbReference type="Proteomes" id="UP000252517">
    <property type="component" value="Unassembled WGS sequence"/>
</dbReference>
<keyword evidence="3 6" id="KW-0812">Transmembrane</keyword>
<proteinExistence type="inferred from homology"/>
<accession>A0A367X3K2</accession>
<dbReference type="EMBL" id="JPWH01000011">
    <property type="protein sequence ID" value="RCK48258.1"/>
    <property type="molecule type" value="Genomic_DNA"/>
</dbReference>
<sequence length="247" mass="27288">MFDWIADPHMWVGLATLTALEIVLGIDNIIFLSVIVAKLPEKQQKIARRTGLLGAMLIRLLLLVGMAWVMELTTPLFEIFDRGISGRDMILIVGGMFLIAKASMEIHHTIDEPAEKTAKAVASLVGTIIQIILLDVIFSLDSVITAVGMVDHLTVMMLAVIISVGVMLLAARMIGDFVEKHPSIKMLALSFLILVGFVLLLDGVQIHVPKGYIYFAMAFSLSVETLNLLNRKRKQKNRLQKQRNAAS</sequence>
<evidence type="ECO:0000313" key="7">
    <source>
        <dbReference type="EMBL" id="RCK48258.1"/>
    </source>
</evidence>
<feature type="transmembrane region" description="Helical" evidence="6">
    <location>
        <begin position="51"/>
        <end position="69"/>
    </location>
</feature>
<comment type="caution">
    <text evidence="7">The sequence shown here is derived from an EMBL/GenBank/DDBJ whole genome shotgun (WGS) entry which is preliminary data.</text>
</comment>
<evidence type="ECO:0000256" key="2">
    <source>
        <dbReference type="ARBA" id="ARBA00007511"/>
    </source>
</evidence>
<keyword evidence="4 6" id="KW-1133">Transmembrane helix</keyword>
<feature type="transmembrane region" description="Helical" evidence="6">
    <location>
        <begin position="186"/>
        <end position="206"/>
    </location>
</feature>
<reference evidence="7 8" key="1">
    <citation type="submission" date="2014-07" db="EMBL/GenBank/DDBJ databases">
        <title>Draft genome sequence of Thalassospira profundimaris S25-3-2.</title>
        <authorList>
            <person name="Lai Q."/>
            <person name="Shao Z."/>
        </authorList>
    </citation>
    <scope>NUCLEOTIDE SEQUENCE [LARGE SCALE GENOMIC DNA]</scope>
    <source>
        <strain evidence="7 8">S25-3-2</strain>
    </source>
</reference>
<feature type="transmembrane region" description="Helical" evidence="6">
    <location>
        <begin position="152"/>
        <end position="174"/>
    </location>
</feature>
<evidence type="ECO:0000256" key="5">
    <source>
        <dbReference type="ARBA" id="ARBA00023136"/>
    </source>
</evidence>
<evidence type="ECO:0000256" key="1">
    <source>
        <dbReference type="ARBA" id="ARBA00004141"/>
    </source>
</evidence>
<organism evidence="7 8">
    <name type="scientific">Thalassospira profundimaris</name>
    <dbReference type="NCBI Taxonomy" id="502049"/>
    <lineage>
        <taxon>Bacteria</taxon>
        <taxon>Pseudomonadati</taxon>
        <taxon>Pseudomonadota</taxon>
        <taxon>Alphaproteobacteria</taxon>
        <taxon>Rhodospirillales</taxon>
        <taxon>Thalassospiraceae</taxon>
        <taxon>Thalassospira</taxon>
    </lineage>
</organism>
<gene>
    <name evidence="7" type="ORF">TH25_14425</name>
</gene>
<evidence type="ECO:0000313" key="8">
    <source>
        <dbReference type="Proteomes" id="UP000252517"/>
    </source>
</evidence>
<dbReference type="Pfam" id="PF03741">
    <property type="entry name" value="TerC"/>
    <property type="match status" value="1"/>
</dbReference>
<comment type="similarity">
    <text evidence="2">Belongs to the TerC family.</text>
</comment>
<name>A0A367X3K2_9PROT</name>
<evidence type="ECO:0000256" key="3">
    <source>
        <dbReference type="ARBA" id="ARBA00022692"/>
    </source>
</evidence>
<feature type="transmembrane region" description="Helical" evidence="6">
    <location>
        <begin position="212"/>
        <end position="229"/>
    </location>
</feature>
<evidence type="ECO:0000256" key="6">
    <source>
        <dbReference type="SAM" id="Phobius"/>
    </source>
</evidence>
<dbReference type="PANTHER" id="PTHR30238:SF4">
    <property type="entry name" value="SLL1022 PROTEIN"/>
    <property type="match status" value="1"/>
</dbReference>
<feature type="transmembrane region" description="Helical" evidence="6">
    <location>
        <begin position="120"/>
        <end position="140"/>
    </location>
</feature>
<feature type="transmembrane region" description="Helical" evidence="6">
    <location>
        <begin position="12"/>
        <end position="39"/>
    </location>
</feature>
<feature type="transmembrane region" description="Helical" evidence="6">
    <location>
        <begin position="89"/>
        <end position="108"/>
    </location>
</feature>
<protein>
    <submittedName>
        <fullName evidence="7">Membrane protein</fullName>
    </submittedName>
</protein>
<dbReference type="AlphaFoldDB" id="A0A367X3K2"/>